<dbReference type="AlphaFoldDB" id="Q2QU10"/>
<organism evidence="1">
    <name type="scientific">Oryza sativa subsp. japonica</name>
    <name type="common">Rice</name>
    <dbReference type="NCBI Taxonomy" id="39947"/>
    <lineage>
        <taxon>Eukaryota</taxon>
        <taxon>Viridiplantae</taxon>
        <taxon>Streptophyta</taxon>
        <taxon>Embryophyta</taxon>
        <taxon>Tracheophyta</taxon>
        <taxon>Spermatophyta</taxon>
        <taxon>Magnoliopsida</taxon>
        <taxon>Liliopsida</taxon>
        <taxon>Poales</taxon>
        <taxon>Poaceae</taxon>
        <taxon>BOP clade</taxon>
        <taxon>Oryzoideae</taxon>
        <taxon>Oryzeae</taxon>
        <taxon>Oryzinae</taxon>
        <taxon>Oryza</taxon>
        <taxon>Oryza sativa</taxon>
    </lineage>
</organism>
<sequence>MRDVATAENNSAIRKSRKNCESLPSWLSKPTTAWRSGYHLREVLMNYLQGLGMTAQDVGVAEPADQAQKAPRQYVQ</sequence>
<reference evidence="1" key="1">
    <citation type="journal article" date="2005" name="BMC Biol.">
        <title>The sequence of rice chromosomes 11 and 12, rich in disease resistance genes and recent gene duplications.</title>
        <authorList>
            <consortium name="The rice chromosomes 11 and 12 sequencing consortia"/>
        </authorList>
    </citation>
    <scope>NUCLEOTIDE SEQUENCE [LARGE SCALE GENOMIC DNA]</scope>
</reference>
<reference evidence="1" key="3">
    <citation type="submission" date="2006-01" db="EMBL/GenBank/DDBJ databases">
        <authorList>
            <person name="Buell R."/>
        </authorList>
    </citation>
    <scope>NUCLEOTIDE SEQUENCE</scope>
</reference>
<dbReference type="EMBL" id="DP000011">
    <property type="protein sequence ID" value="ABA97083.1"/>
    <property type="molecule type" value="Genomic_DNA"/>
</dbReference>
<reference evidence="1" key="2">
    <citation type="submission" date="2005-04" db="EMBL/GenBank/DDBJ databases">
        <authorList>
            <person name="Buell C.R."/>
            <person name="Wing R.A."/>
            <person name="McCombie W.A."/>
            <person name="Ouyang S."/>
        </authorList>
    </citation>
    <scope>NUCLEOTIDE SEQUENCE</scope>
</reference>
<proteinExistence type="predicted"/>
<protein>
    <submittedName>
        <fullName evidence="1">Uncharacterized protein</fullName>
    </submittedName>
</protein>
<gene>
    <name evidence="1" type="ordered locus">LOC_Os12g17870</name>
</gene>
<evidence type="ECO:0000313" key="1">
    <source>
        <dbReference type="EMBL" id="ABA97083.1"/>
    </source>
</evidence>
<name>Q2QU10_ORYSJ</name>
<accession>Q2QU10</accession>